<proteinExistence type="predicted"/>
<evidence type="ECO:0000313" key="1">
    <source>
        <dbReference type="Proteomes" id="UP000887564"/>
    </source>
</evidence>
<evidence type="ECO:0000313" key="2">
    <source>
        <dbReference type="WBParaSite" id="PEQ_0000741701-mRNA-1"/>
    </source>
</evidence>
<dbReference type="Proteomes" id="UP000887564">
    <property type="component" value="Unplaced"/>
</dbReference>
<accession>A0A914RLV8</accession>
<organism evidence="1 2">
    <name type="scientific">Parascaris equorum</name>
    <name type="common">Equine roundworm</name>
    <dbReference type="NCBI Taxonomy" id="6256"/>
    <lineage>
        <taxon>Eukaryota</taxon>
        <taxon>Metazoa</taxon>
        <taxon>Ecdysozoa</taxon>
        <taxon>Nematoda</taxon>
        <taxon>Chromadorea</taxon>
        <taxon>Rhabditida</taxon>
        <taxon>Spirurina</taxon>
        <taxon>Ascaridomorpha</taxon>
        <taxon>Ascaridoidea</taxon>
        <taxon>Ascarididae</taxon>
        <taxon>Parascaris</taxon>
    </lineage>
</organism>
<name>A0A914RLV8_PAREQ</name>
<sequence>YVVEQEPRRISALSCSRDPLFRQNDPHYTSLADFEALRSLRGLPLVHYSAHSTAFRCPVTEAESDSATRP</sequence>
<protein>
    <submittedName>
        <fullName evidence="2">Uncharacterized protein</fullName>
    </submittedName>
</protein>
<dbReference type="WBParaSite" id="PEQ_0000741701-mRNA-1">
    <property type="protein sequence ID" value="PEQ_0000741701-mRNA-1"/>
    <property type="gene ID" value="PEQ_0000741701"/>
</dbReference>
<keyword evidence="1" id="KW-1185">Reference proteome</keyword>
<dbReference type="AlphaFoldDB" id="A0A914RLV8"/>
<reference evidence="2" key="1">
    <citation type="submission" date="2022-11" db="UniProtKB">
        <authorList>
            <consortium name="WormBaseParasite"/>
        </authorList>
    </citation>
    <scope>IDENTIFICATION</scope>
</reference>